<accession>A0A0C9WSK9</accession>
<dbReference type="AlphaFoldDB" id="A0A0C9WSK9"/>
<organism evidence="2 3">
    <name type="scientific">Laccaria amethystina LaAM-08-1</name>
    <dbReference type="NCBI Taxonomy" id="1095629"/>
    <lineage>
        <taxon>Eukaryota</taxon>
        <taxon>Fungi</taxon>
        <taxon>Dikarya</taxon>
        <taxon>Basidiomycota</taxon>
        <taxon>Agaricomycotina</taxon>
        <taxon>Agaricomycetes</taxon>
        <taxon>Agaricomycetidae</taxon>
        <taxon>Agaricales</taxon>
        <taxon>Agaricineae</taxon>
        <taxon>Hydnangiaceae</taxon>
        <taxon>Laccaria</taxon>
    </lineage>
</organism>
<dbReference type="HOGENOM" id="CLU_1635674_0_0_1"/>
<gene>
    <name evidence="2" type="ORF">K443DRAFT_510576</name>
</gene>
<name>A0A0C9WSK9_9AGAR</name>
<feature type="region of interest" description="Disordered" evidence="1">
    <location>
        <begin position="78"/>
        <end position="102"/>
    </location>
</feature>
<protein>
    <submittedName>
        <fullName evidence="2">Uncharacterized protein</fullName>
    </submittedName>
</protein>
<proteinExistence type="predicted"/>
<sequence>MLMRIIALLTASREVDHVFSDLSTLGDRSLTCTIVITTSSSLFSLRSSLPLLATPSPIAILEQIHLLSLPNPHRPRSLHSFSRPGDTYPRNTTNSPSPLPHPRSHARCYIQEMCTLAHAKLPEFYHSLTLKPGNAQAYRVADRIEFILSDNTPFANTCRLFS</sequence>
<evidence type="ECO:0000313" key="3">
    <source>
        <dbReference type="Proteomes" id="UP000054477"/>
    </source>
</evidence>
<reference evidence="3" key="2">
    <citation type="submission" date="2015-01" db="EMBL/GenBank/DDBJ databases">
        <title>Evolutionary Origins and Diversification of the Mycorrhizal Mutualists.</title>
        <authorList>
            <consortium name="DOE Joint Genome Institute"/>
            <consortium name="Mycorrhizal Genomics Consortium"/>
            <person name="Kohler A."/>
            <person name="Kuo A."/>
            <person name="Nagy L.G."/>
            <person name="Floudas D."/>
            <person name="Copeland A."/>
            <person name="Barry K.W."/>
            <person name="Cichocki N."/>
            <person name="Veneault-Fourrey C."/>
            <person name="LaButti K."/>
            <person name="Lindquist E.A."/>
            <person name="Lipzen A."/>
            <person name="Lundell T."/>
            <person name="Morin E."/>
            <person name="Murat C."/>
            <person name="Riley R."/>
            <person name="Ohm R."/>
            <person name="Sun H."/>
            <person name="Tunlid A."/>
            <person name="Henrissat B."/>
            <person name="Grigoriev I.V."/>
            <person name="Hibbett D.S."/>
            <person name="Martin F."/>
        </authorList>
    </citation>
    <scope>NUCLEOTIDE SEQUENCE [LARGE SCALE GENOMIC DNA]</scope>
    <source>
        <strain evidence="3">LaAM-08-1</strain>
    </source>
</reference>
<dbReference type="Proteomes" id="UP000054477">
    <property type="component" value="Unassembled WGS sequence"/>
</dbReference>
<evidence type="ECO:0000256" key="1">
    <source>
        <dbReference type="SAM" id="MobiDB-lite"/>
    </source>
</evidence>
<keyword evidence="3" id="KW-1185">Reference proteome</keyword>
<dbReference type="EMBL" id="KN839070">
    <property type="protein sequence ID" value="KIJ91008.1"/>
    <property type="molecule type" value="Genomic_DNA"/>
</dbReference>
<reference evidence="2 3" key="1">
    <citation type="submission" date="2014-04" db="EMBL/GenBank/DDBJ databases">
        <authorList>
            <consortium name="DOE Joint Genome Institute"/>
            <person name="Kuo A."/>
            <person name="Kohler A."/>
            <person name="Nagy L.G."/>
            <person name="Floudas D."/>
            <person name="Copeland A."/>
            <person name="Barry K.W."/>
            <person name="Cichocki N."/>
            <person name="Veneault-Fourrey C."/>
            <person name="LaButti K."/>
            <person name="Lindquist E.A."/>
            <person name="Lipzen A."/>
            <person name="Lundell T."/>
            <person name="Morin E."/>
            <person name="Murat C."/>
            <person name="Sun H."/>
            <person name="Tunlid A."/>
            <person name="Henrissat B."/>
            <person name="Grigoriev I.V."/>
            <person name="Hibbett D.S."/>
            <person name="Martin F."/>
            <person name="Nordberg H.P."/>
            <person name="Cantor M.N."/>
            <person name="Hua S.X."/>
        </authorList>
    </citation>
    <scope>NUCLEOTIDE SEQUENCE [LARGE SCALE GENOMIC DNA]</scope>
    <source>
        <strain evidence="2 3">LaAM-08-1</strain>
    </source>
</reference>
<evidence type="ECO:0000313" key="2">
    <source>
        <dbReference type="EMBL" id="KIJ91008.1"/>
    </source>
</evidence>